<dbReference type="RefSeq" id="WP_055222112.1">
    <property type="nucleotide sequence ID" value="NZ_CZBI01000015.1"/>
</dbReference>
<dbReference type="NCBIfam" id="TIGR04370">
    <property type="entry name" value="glyco_rpt_poly"/>
    <property type="match status" value="1"/>
</dbReference>
<dbReference type="AlphaFoldDB" id="A0A174WUG5"/>
<feature type="transmembrane region" description="Helical" evidence="1">
    <location>
        <begin position="212"/>
        <end position="231"/>
    </location>
</feature>
<feature type="transmembrane region" description="Helical" evidence="1">
    <location>
        <begin position="342"/>
        <end position="365"/>
    </location>
</feature>
<gene>
    <name evidence="2" type="ORF">ERS852557_04933</name>
</gene>
<feature type="transmembrane region" description="Helical" evidence="1">
    <location>
        <begin position="35"/>
        <end position="54"/>
    </location>
</feature>
<dbReference type="EMBL" id="CZBI01000015">
    <property type="protein sequence ID" value="CUQ47825.1"/>
    <property type="molecule type" value="Genomic_DNA"/>
</dbReference>
<feature type="transmembrane region" description="Helical" evidence="1">
    <location>
        <begin position="66"/>
        <end position="85"/>
    </location>
</feature>
<feature type="transmembrane region" description="Helical" evidence="1">
    <location>
        <begin position="238"/>
        <end position="259"/>
    </location>
</feature>
<reference evidence="2 3" key="1">
    <citation type="submission" date="2015-09" db="EMBL/GenBank/DDBJ databases">
        <authorList>
            <consortium name="Pathogen Informatics"/>
        </authorList>
    </citation>
    <scope>NUCLEOTIDE SEQUENCE [LARGE SCALE GENOMIC DNA]</scope>
    <source>
        <strain evidence="2 3">2789STDY5834945</strain>
    </source>
</reference>
<keyword evidence="1" id="KW-0812">Transmembrane</keyword>
<sequence length="427" mass="49448">MISEMNSYSVIIINILLYILFLYFNYRSDYKGKNLIIIIAALFLLSSICTLLFYDTFLYQNLTEKRCAPFSLWAILYLFINFVIYSSPIQSFNMNGNGIDMPNLKYFNYTICCLGLISIVPFWENMKAVLGMNSVSLVDSYYDKISGDFNARKHLSSIGRICNGVILWFQYITPILFFYTLLYSKKKVYICLSFIAFINPVLLGILGGGRGALFQTFCVLLFNYILFYDHFSKRSKQYINIIGIVICLSITIVLIYITFSRAEGNFDFALQQIYRYLGEGFANFGEVGWYVQNHTNGHNVINGTGNTFISDLTDYFDSRDYEKLALVTKMRMYVYYTVFGDYYIDFGALGGILFNLLLACIFKYVTSGKENSISSIILLNLYARIGFSGIFCFVYMYRIDFILFTLLVVFLLRRLEKKNTCFIRIVN</sequence>
<keyword evidence="1" id="KW-0472">Membrane</keyword>
<proteinExistence type="predicted"/>
<evidence type="ECO:0000313" key="2">
    <source>
        <dbReference type="EMBL" id="CUQ47825.1"/>
    </source>
</evidence>
<feature type="transmembrane region" description="Helical" evidence="1">
    <location>
        <begin position="6"/>
        <end position="23"/>
    </location>
</feature>
<name>A0A174WUG5_BACT4</name>
<evidence type="ECO:0008006" key="4">
    <source>
        <dbReference type="Google" id="ProtNLM"/>
    </source>
</evidence>
<evidence type="ECO:0000256" key="1">
    <source>
        <dbReference type="SAM" id="Phobius"/>
    </source>
</evidence>
<dbReference type="Proteomes" id="UP000095541">
    <property type="component" value="Unassembled WGS sequence"/>
</dbReference>
<protein>
    <recommendedName>
        <fullName evidence="4">Oligosaccharide repeat unit polymerase</fullName>
    </recommendedName>
</protein>
<evidence type="ECO:0000313" key="3">
    <source>
        <dbReference type="Proteomes" id="UP000095541"/>
    </source>
</evidence>
<accession>A0A174WUG5</accession>
<organism evidence="2 3">
    <name type="scientific">Bacteroides thetaiotaomicron</name>
    <dbReference type="NCBI Taxonomy" id="818"/>
    <lineage>
        <taxon>Bacteria</taxon>
        <taxon>Pseudomonadati</taxon>
        <taxon>Bacteroidota</taxon>
        <taxon>Bacteroidia</taxon>
        <taxon>Bacteroidales</taxon>
        <taxon>Bacteroidaceae</taxon>
        <taxon>Bacteroides</taxon>
    </lineage>
</organism>
<feature type="transmembrane region" description="Helical" evidence="1">
    <location>
        <begin position="385"/>
        <end position="412"/>
    </location>
</feature>
<feature type="transmembrane region" description="Helical" evidence="1">
    <location>
        <begin position="158"/>
        <end position="181"/>
    </location>
</feature>
<keyword evidence="1" id="KW-1133">Transmembrane helix</keyword>
<feature type="transmembrane region" description="Helical" evidence="1">
    <location>
        <begin position="106"/>
        <end position="123"/>
    </location>
</feature>